<dbReference type="PRINTS" id="PR00705">
    <property type="entry name" value="PAPAIN"/>
</dbReference>
<dbReference type="AlphaFoldDB" id="A0A914BXJ6"/>
<dbReference type="InterPro" id="IPR025660">
    <property type="entry name" value="Pept_his_AS"/>
</dbReference>
<evidence type="ECO:0000256" key="6">
    <source>
        <dbReference type="SAM" id="Phobius"/>
    </source>
</evidence>
<protein>
    <submittedName>
        <fullName evidence="9">ShKT domain-containing protein</fullName>
    </submittedName>
</protein>
<dbReference type="SMART" id="SM00254">
    <property type="entry name" value="ShKT"/>
    <property type="match status" value="1"/>
</dbReference>
<dbReference type="SUPFAM" id="SSF54001">
    <property type="entry name" value="Cysteine proteinases"/>
    <property type="match status" value="1"/>
</dbReference>
<dbReference type="CDD" id="cd02248">
    <property type="entry name" value="Peptidase_C1A"/>
    <property type="match status" value="1"/>
</dbReference>
<evidence type="ECO:0000256" key="1">
    <source>
        <dbReference type="ARBA" id="ARBA00008455"/>
    </source>
</evidence>
<proteinExistence type="inferred from homology"/>
<dbReference type="InterPro" id="IPR038765">
    <property type="entry name" value="Papain-like_cys_pep_sf"/>
</dbReference>
<keyword evidence="4" id="KW-0788">Thiol protease</keyword>
<evidence type="ECO:0000256" key="2">
    <source>
        <dbReference type="ARBA" id="ARBA00022670"/>
    </source>
</evidence>
<organism evidence="8 9">
    <name type="scientific">Acrobeloides nanus</name>
    <dbReference type="NCBI Taxonomy" id="290746"/>
    <lineage>
        <taxon>Eukaryota</taxon>
        <taxon>Metazoa</taxon>
        <taxon>Ecdysozoa</taxon>
        <taxon>Nematoda</taxon>
        <taxon>Chromadorea</taxon>
        <taxon>Rhabditida</taxon>
        <taxon>Tylenchina</taxon>
        <taxon>Cephalobomorpha</taxon>
        <taxon>Cephaloboidea</taxon>
        <taxon>Cephalobidae</taxon>
        <taxon>Acrobeloides</taxon>
    </lineage>
</organism>
<comment type="caution">
    <text evidence="5">Lacks conserved residue(s) required for the propagation of feature annotation.</text>
</comment>
<dbReference type="Pfam" id="PF00112">
    <property type="entry name" value="Peptidase_C1"/>
    <property type="match status" value="1"/>
</dbReference>
<dbReference type="Gene3D" id="3.90.70.10">
    <property type="entry name" value="Cysteine proteinases"/>
    <property type="match status" value="1"/>
</dbReference>
<dbReference type="GO" id="GO:0008234">
    <property type="term" value="F:cysteine-type peptidase activity"/>
    <property type="evidence" value="ECO:0007669"/>
    <property type="project" value="UniProtKB-KW"/>
</dbReference>
<dbReference type="PROSITE" id="PS00639">
    <property type="entry name" value="THIOL_PROTEASE_HIS"/>
    <property type="match status" value="1"/>
</dbReference>
<dbReference type="Pfam" id="PF01549">
    <property type="entry name" value="ShK"/>
    <property type="match status" value="1"/>
</dbReference>
<keyword evidence="2" id="KW-0645">Protease</keyword>
<keyword evidence="6" id="KW-1133">Transmembrane helix</keyword>
<comment type="similarity">
    <text evidence="1">Belongs to the peptidase C1 family.</text>
</comment>
<dbReference type="PROSITE" id="PS00139">
    <property type="entry name" value="THIOL_PROTEASE_CYS"/>
    <property type="match status" value="1"/>
</dbReference>
<reference evidence="9" key="1">
    <citation type="submission" date="2022-11" db="UniProtKB">
        <authorList>
            <consortium name="WormBaseParasite"/>
        </authorList>
    </citation>
    <scope>IDENTIFICATION</scope>
</reference>
<evidence type="ECO:0000313" key="9">
    <source>
        <dbReference type="WBParaSite" id="ACRNAN_Path_1227.g4789.t1"/>
    </source>
</evidence>
<dbReference type="InterPro" id="IPR000169">
    <property type="entry name" value="Pept_cys_AS"/>
</dbReference>
<dbReference type="PROSITE" id="PS51670">
    <property type="entry name" value="SHKT"/>
    <property type="match status" value="1"/>
</dbReference>
<dbReference type="InterPro" id="IPR003582">
    <property type="entry name" value="ShKT_dom"/>
</dbReference>
<dbReference type="WBParaSite" id="ACRNAN_Path_1227.g4789.t1">
    <property type="protein sequence ID" value="ACRNAN_Path_1227.g4789.t1"/>
    <property type="gene ID" value="ACRNAN_Path_1227.g4789"/>
</dbReference>
<dbReference type="InterPro" id="IPR013128">
    <property type="entry name" value="Peptidase_C1A"/>
</dbReference>
<keyword evidence="8" id="KW-1185">Reference proteome</keyword>
<name>A0A914BXJ6_9BILA</name>
<feature type="transmembrane region" description="Helical" evidence="6">
    <location>
        <begin position="45"/>
        <end position="70"/>
    </location>
</feature>
<sequence length="457" mass="52429">MDITKNLYTTVAKNKPSKEVAYIPFNYPAQKELKKRLKRKKETHLVRNILIIACILIFTIVALCVVNPGIKRQLWHYFEDTDFKAEITSEIHKIEAELSKHEYFKEFQTFIQEFKRNFKPSELRTRFENFVRNFKELLKIKQLYKDSNIFGMNKFMDWSKEERELLAGVRSSPPQGSNIPIPLPSSRVKRSIPSSFSWREHNKITPVKNQGRCGSCWAFAAVGVLETAWAIKNNSLLDLSEQNLVDCVANAKGCAGGWPPYALDYVKSFGIASEAAYSYKANQSRCHNATPKTFIADWFYAGDDETRLLTYLSTRGALIYTFYVPNSFYYIKKNTTDVYYPSPYECETAVNGHAVTVVGYGVENTTGYPYWLIKNSWGADWADEGFFKLHRGATTCAFDAQSWWGASATDPAWVCNDVDEEYNCKYWRSLGYCARTSLYYSHMKSFCKATCGFCSSG</sequence>
<feature type="domain" description="ShKT" evidence="7">
    <location>
        <begin position="415"/>
        <end position="454"/>
    </location>
</feature>
<dbReference type="Gene3D" id="1.10.10.1940">
    <property type="match status" value="1"/>
</dbReference>
<dbReference type="SMART" id="SM00645">
    <property type="entry name" value="Pept_C1"/>
    <property type="match status" value="1"/>
</dbReference>
<dbReference type="InterPro" id="IPR000668">
    <property type="entry name" value="Peptidase_C1A_C"/>
</dbReference>
<keyword evidence="3" id="KW-0378">Hydrolase</keyword>
<keyword evidence="6" id="KW-0472">Membrane</keyword>
<evidence type="ECO:0000256" key="3">
    <source>
        <dbReference type="ARBA" id="ARBA00022801"/>
    </source>
</evidence>
<dbReference type="GO" id="GO:0006508">
    <property type="term" value="P:proteolysis"/>
    <property type="evidence" value="ECO:0007669"/>
    <property type="project" value="UniProtKB-KW"/>
</dbReference>
<evidence type="ECO:0000256" key="5">
    <source>
        <dbReference type="PROSITE-ProRule" id="PRU01005"/>
    </source>
</evidence>
<keyword evidence="6" id="KW-0812">Transmembrane</keyword>
<dbReference type="PANTHER" id="PTHR12411">
    <property type="entry name" value="CYSTEINE PROTEASE FAMILY C1-RELATED"/>
    <property type="match status" value="1"/>
</dbReference>
<dbReference type="InterPro" id="IPR039417">
    <property type="entry name" value="Peptidase_C1A_papain-like"/>
</dbReference>
<evidence type="ECO:0000256" key="4">
    <source>
        <dbReference type="ARBA" id="ARBA00022807"/>
    </source>
</evidence>
<evidence type="ECO:0000313" key="8">
    <source>
        <dbReference type="Proteomes" id="UP000887540"/>
    </source>
</evidence>
<accession>A0A914BXJ6</accession>
<evidence type="ECO:0000259" key="7">
    <source>
        <dbReference type="PROSITE" id="PS51670"/>
    </source>
</evidence>
<dbReference type="Proteomes" id="UP000887540">
    <property type="component" value="Unplaced"/>
</dbReference>